<feature type="region of interest" description="Disordered" evidence="1">
    <location>
        <begin position="180"/>
        <end position="234"/>
    </location>
</feature>
<feature type="compositionally biased region" description="Low complexity" evidence="1">
    <location>
        <begin position="50"/>
        <end position="61"/>
    </location>
</feature>
<evidence type="ECO:0000313" key="2">
    <source>
        <dbReference type="EMBL" id="GBF88125.1"/>
    </source>
</evidence>
<feature type="region of interest" description="Disordered" evidence="1">
    <location>
        <begin position="79"/>
        <end position="112"/>
    </location>
</feature>
<evidence type="ECO:0008006" key="4">
    <source>
        <dbReference type="Google" id="ProtNLM"/>
    </source>
</evidence>
<feature type="compositionally biased region" description="Gly residues" evidence="1">
    <location>
        <begin position="95"/>
        <end position="112"/>
    </location>
</feature>
<organism evidence="2 3">
    <name type="scientific">Raphidocelis subcapitata</name>
    <dbReference type="NCBI Taxonomy" id="307507"/>
    <lineage>
        <taxon>Eukaryota</taxon>
        <taxon>Viridiplantae</taxon>
        <taxon>Chlorophyta</taxon>
        <taxon>core chlorophytes</taxon>
        <taxon>Chlorophyceae</taxon>
        <taxon>CS clade</taxon>
        <taxon>Sphaeropleales</taxon>
        <taxon>Selenastraceae</taxon>
        <taxon>Raphidocelis</taxon>
    </lineage>
</organism>
<feature type="region of interest" description="Disordered" evidence="1">
    <location>
        <begin position="20"/>
        <end position="67"/>
    </location>
</feature>
<feature type="compositionally biased region" description="Low complexity" evidence="1">
    <location>
        <begin position="80"/>
        <end position="94"/>
    </location>
</feature>
<dbReference type="SUPFAM" id="SSF46565">
    <property type="entry name" value="Chaperone J-domain"/>
    <property type="match status" value="1"/>
</dbReference>
<reference evidence="2 3" key="1">
    <citation type="journal article" date="2018" name="Sci. Rep.">
        <title>Raphidocelis subcapitata (=Pseudokirchneriella subcapitata) provides an insight into genome evolution and environmental adaptations in the Sphaeropleales.</title>
        <authorList>
            <person name="Suzuki S."/>
            <person name="Yamaguchi H."/>
            <person name="Nakajima N."/>
            <person name="Kawachi M."/>
        </authorList>
    </citation>
    <scope>NUCLEOTIDE SEQUENCE [LARGE SCALE GENOMIC DNA]</scope>
    <source>
        <strain evidence="2 3">NIES-35</strain>
    </source>
</reference>
<feature type="region of interest" description="Disordered" evidence="1">
    <location>
        <begin position="131"/>
        <end position="160"/>
    </location>
</feature>
<proteinExistence type="predicted"/>
<keyword evidence="3" id="KW-1185">Reference proteome</keyword>
<feature type="compositionally biased region" description="Gly residues" evidence="1">
    <location>
        <begin position="507"/>
        <end position="521"/>
    </location>
</feature>
<dbReference type="STRING" id="307507.A0A2V0NTG8"/>
<feature type="compositionally biased region" description="Basic and acidic residues" evidence="1">
    <location>
        <begin position="495"/>
        <end position="506"/>
    </location>
</feature>
<feature type="compositionally biased region" description="Low complexity" evidence="1">
    <location>
        <begin position="149"/>
        <end position="160"/>
    </location>
</feature>
<dbReference type="Proteomes" id="UP000247498">
    <property type="component" value="Unassembled WGS sequence"/>
</dbReference>
<dbReference type="EMBL" id="BDRX01000003">
    <property type="protein sequence ID" value="GBF88125.1"/>
    <property type="molecule type" value="Genomic_DNA"/>
</dbReference>
<feature type="compositionally biased region" description="Low complexity" evidence="1">
    <location>
        <begin position="193"/>
        <end position="202"/>
    </location>
</feature>
<dbReference type="AlphaFoldDB" id="A0A2V0NTG8"/>
<evidence type="ECO:0000256" key="1">
    <source>
        <dbReference type="SAM" id="MobiDB-lite"/>
    </source>
</evidence>
<evidence type="ECO:0000313" key="3">
    <source>
        <dbReference type="Proteomes" id="UP000247498"/>
    </source>
</evidence>
<sequence length="548" mass="53060">MAQDGVAARLQVLLQRRAAAGAGASGDAGADGDEGGSDGAAAGAEGGAGERPAFAAAPAAAAGGGSLPPEVLRRLQQMRGRGPAGAAAAPAGAGLESGAGPPGAAAAGGGGDLATPEAFVQKLRELLQADGQAGGQVDGQAGGQGPLDAQAAPSGSGGAAAAAAPAAGLAERVALLRARRAEEAEADGDSDSSGDGFGAASEARGHRAHQGPGAAAGLAAQQGGASPAGSAPGPSAPLLDRALALAARSLACGAWRECRDNAAAAARLDPSSQAARQLSLIALVLECAAAPERASGDPSDPWRVLDLGLPPAQRAASGAPVQPRTAEAAARQFRRLAAAVHPDKCPGGAPWTAAAGAAFKALAAARDAALRQLDGGGGAWGGAAGDGCEGGWEGADSGGGGGDDDAAWWSAWGGDEDGAWSRAFPRTAPTADEEAEEAGPLWALPLGALRAEVARRQAAVLSPATEEERAAPASERQKRLRVARGVLSARLEREAAAAAEDGRDGDGSGGGGGSWDGGGFLPGDVWEPPGAGHADKRQRVGSQAGEAV</sequence>
<feature type="compositionally biased region" description="Low complexity" evidence="1">
    <location>
        <begin position="210"/>
        <end position="234"/>
    </location>
</feature>
<feature type="region of interest" description="Disordered" evidence="1">
    <location>
        <begin position="460"/>
        <end position="479"/>
    </location>
</feature>
<feature type="region of interest" description="Disordered" evidence="1">
    <location>
        <begin position="495"/>
        <end position="548"/>
    </location>
</feature>
<dbReference type="InterPro" id="IPR036869">
    <property type="entry name" value="J_dom_sf"/>
</dbReference>
<comment type="caution">
    <text evidence="2">The sequence shown here is derived from an EMBL/GenBank/DDBJ whole genome shotgun (WGS) entry which is preliminary data.</text>
</comment>
<protein>
    <recommendedName>
        <fullName evidence="4">J domain-containing protein</fullName>
    </recommendedName>
</protein>
<name>A0A2V0NTG8_9CHLO</name>
<gene>
    <name evidence="2" type="ORF">Rsub_00837</name>
</gene>
<feature type="compositionally biased region" description="Gly residues" evidence="1">
    <location>
        <begin position="132"/>
        <end position="145"/>
    </location>
</feature>
<accession>A0A2V0NTG8</accession>
<dbReference type="InParanoid" id="A0A2V0NTG8"/>